<dbReference type="PANTHER" id="PTHR20854:SF4">
    <property type="entry name" value="INOSITOL-1-MONOPHOSPHATASE-RELATED"/>
    <property type="match status" value="1"/>
</dbReference>
<protein>
    <submittedName>
        <fullName evidence="5">3'(2'),5'-bisphosphate nucleotidase CysQ</fullName>
    </submittedName>
</protein>
<dbReference type="PRINTS" id="PR00377">
    <property type="entry name" value="IMPHPHTASES"/>
</dbReference>
<dbReference type="PROSITE" id="PS00630">
    <property type="entry name" value="IMP_2"/>
    <property type="match status" value="1"/>
</dbReference>
<dbReference type="Gene3D" id="3.30.540.10">
    <property type="entry name" value="Fructose-1,6-Bisphosphatase, subunit A, domain 1"/>
    <property type="match status" value="1"/>
</dbReference>
<comment type="similarity">
    <text evidence="1">Belongs to the inositol monophosphatase superfamily.</text>
</comment>
<evidence type="ECO:0000256" key="4">
    <source>
        <dbReference type="ARBA" id="ARBA00022842"/>
    </source>
</evidence>
<evidence type="ECO:0000313" key="5">
    <source>
        <dbReference type="EMBL" id="GAA0592880.1"/>
    </source>
</evidence>
<evidence type="ECO:0000256" key="2">
    <source>
        <dbReference type="ARBA" id="ARBA00022723"/>
    </source>
</evidence>
<keyword evidence="2" id="KW-0479">Metal-binding</keyword>
<organism evidence="5 6">
    <name type="scientific">Paenochrobactrum glaciei</name>
    <dbReference type="NCBI Taxonomy" id="486407"/>
    <lineage>
        <taxon>Bacteria</taxon>
        <taxon>Pseudomonadati</taxon>
        <taxon>Pseudomonadota</taxon>
        <taxon>Alphaproteobacteria</taxon>
        <taxon>Hyphomicrobiales</taxon>
        <taxon>Brucellaceae</taxon>
        <taxon>Paenochrobactrum</taxon>
    </lineage>
</organism>
<dbReference type="SUPFAM" id="SSF56655">
    <property type="entry name" value="Carbohydrate phosphatase"/>
    <property type="match status" value="1"/>
</dbReference>
<dbReference type="InterPro" id="IPR020583">
    <property type="entry name" value="Inositol_monoP_metal-BS"/>
</dbReference>
<dbReference type="PANTHER" id="PTHR20854">
    <property type="entry name" value="INOSITOL MONOPHOSPHATASE"/>
    <property type="match status" value="1"/>
</dbReference>
<dbReference type="EMBL" id="BAAADE010000001">
    <property type="protein sequence ID" value="GAA0592880.1"/>
    <property type="molecule type" value="Genomic_DNA"/>
</dbReference>
<reference evidence="5 6" key="1">
    <citation type="journal article" date="2019" name="Int. J. Syst. Evol. Microbiol.">
        <title>The Global Catalogue of Microorganisms (GCM) 10K type strain sequencing project: providing services to taxonomists for standard genome sequencing and annotation.</title>
        <authorList>
            <consortium name="The Broad Institute Genomics Platform"/>
            <consortium name="The Broad Institute Genome Sequencing Center for Infectious Disease"/>
            <person name="Wu L."/>
            <person name="Ma J."/>
        </authorList>
    </citation>
    <scope>NUCLEOTIDE SEQUENCE [LARGE SCALE GENOMIC DNA]</scope>
    <source>
        <strain evidence="5 6">JCM 15115</strain>
    </source>
</reference>
<name>A0ABN1FLB3_9HYPH</name>
<keyword evidence="6" id="KW-1185">Reference proteome</keyword>
<keyword evidence="4" id="KW-0460">Magnesium</keyword>
<evidence type="ECO:0000313" key="6">
    <source>
        <dbReference type="Proteomes" id="UP001424441"/>
    </source>
</evidence>
<comment type="caution">
    <text evidence="5">The sequence shown here is derived from an EMBL/GenBank/DDBJ whole genome shotgun (WGS) entry which is preliminary data.</text>
</comment>
<accession>A0ABN1FLB3</accession>
<proteinExistence type="inferred from homology"/>
<keyword evidence="3" id="KW-0378">Hydrolase</keyword>
<sequence length="279" mass="30279">MLVTNDPQANEPETSEMMQSLPLPQEELALLKQAAAEAGRIALHYFKKDPDVWYKEGNSPVTEADFAVDNYLRKTLLNARPDYGWISEETADERDVVPRQRFFVVDPIDGTRSFIRGDDQWCVSIAIIENGRPVAGVLECSVRGEVLEAHCDGIAMQNNEPIRVGSQNAGEPLSIALSRSAFDNLPANLRDRVQMHPYVSSLAYRIGMVARGEIAGTFVRPNSNDWDLAAADLILSRAGGRLVDVAGAPLHYGGASSGQGALVASSGKLLEEMLSVVAA</sequence>
<dbReference type="CDD" id="cd01638">
    <property type="entry name" value="CysQ"/>
    <property type="match status" value="1"/>
</dbReference>
<dbReference type="Gene3D" id="3.40.190.80">
    <property type="match status" value="1"/>
</dbReference>
<dbReference type="InterPro" id="IPR000760">
    <property type="entry name" value="Inositol_monophosphatase-like"/>
</dbReference>
<dbReference type="Proteomes" id="UP001424441">
    <property type="component" value="Unassembled WGS sequence"/>
</dbReference>
<evidence type="ECO:0000256" key="3">
    <source>
        <dbReference type="ARBA" id="ARBA00022801"/>
    </source>
</evidence>
<dbReference type="PROSITE" id="PS00629">
    <property type="entry name" value="IMP_1"/>
    <property type="match status" value="1"/>
</dbReference>
<gene>
    <name evidence="5" type="ORF">GCM10008943_04900</name>
</gene>
<evidence type="ECO:0000256" key="1">
    <source>
        <dbReference type="ARBA" id="ARBA00009759"/>
    </source>
</evidence>
<dbReference type="Pfam" id="PF00459">
    <property type="entry name" value="Inositol_P"/>
    <property type="match status" value="1"/>
</dbReference>
<dbReference type="InterPro" id="IPR020550">
    <property type="entry name" value="Inositol_monophosphatase_CS"/>
</dbReference>